<gene>
    <name evidence="2" type="ORF">GCM10022416_35220</name>
</gene>
<evidence type="ECO:0000313" key="3">
    <source>
        <dbReference type="Proteomes" id="UP001500266"/>
    </source>
</evidence>
<proteinExistence type="predicted"/>
<name>A0ABP7Z035_9ACTN</name>
<protein>
    <submittedName>
        <fullName evidence="2">Uncharacterized protein</fullName>
    </submittedName>
</protein>
<evidence type="ECO:0000313" key="2">
    <source>
        <dbReference type="EMBL" id="GAA4144480.1"/>
    </source>
</evidence>
<accession>A0ABP7Z035</accession>
<keyword evidence="1" id="KW-1133">Transmembrane helix</keyword>
<dbReference type="Proteomes" id="UP001500266">
    <property type="component" value="Unassembled WGS sequence"/>
</dbReference>
<keyword evidence="1" id="KW-0812">Transmembrane</keyword>
<keyword evidence="3" id="KW-1185">Reference proteome</keyword>
<reference evidence="3" key="1">
    <citation type="journal article" date="2019" name="Int. J. Syst. Evol. Microbiol.">
        <title>The Global Catalogue of Microorganisms (GCM) 10K type strain sequencing project: providing services to taxonomists for standard genome sequencing and annotation.</title>
        <authorList>
            <consortium name="The Broad Institute Genomics Platform"/>
            <consortium name="The Broad Institute Genome Sequencing Center for Infectious Disease"/>
            <person name="Wu L."/>
            <person name="Ma J."/>
        </authorList>
    </citation>
    <scope>NUCLEOTIDE SEQUENCE [LARGE SCALE GENOMIC DNA]</scope>
    <source>
        <strain evidence="3">JCM 17316</strain>
    </source>
</reference>
<organism evidence="2 3">
    <name type="scientific">Actinomadura keratinilytica</name>
    <dbReference type="NCBI Taxonomy" id="547461"/>
    <lineage>
        <taxon>Bacteria</taxon>
        <taxon>Bacillati</taxon>
        <taxon>Actinomycetota</taxon>
        <taxon>Actinomycetes</taxon>
        <taxon>Streptosporangiales</taxon>
        <taxon>Thermomonosporaceae</taxon>
        <taxon>Actinomadura</taxon>
    </lineage>
</organism>
<dbReference type="RefSeq" id="WP_345022501.1">
    <property type="nucleotide sequence ID" value="NZ_BAABDO010000051.1"/>
</dbReference>
<evidence type="ECO:0000256" key="1">
    <source>
        <dbReference type="SAM" id="Phobius"/>
    </source>
</evidence>
<dbReference type="EMBL" id="BAABDO010000051">
    <property type="protein sequence ID" value="GAA4144480.1"/>
    <property type="molecule type" value="Genomic_DNA"/>
</dbReference>
<feature type="transmembrane region" description="Helical" evidence="1">
    <location>
        <begin position="46"/>
        <end position="67"/>
    </location>
</feature>
<sequence length="73" mass="7580">MPDRRPAPAGPRRRFDPSGPVIGVFFLAVAAVCLANGLGGRPVADLGLLIPALLVGLGLAGIVRVLTRSRRPK</sequence>
<feature type="transmembrane region" description="Helical" evidence="1">
    <location>
        <begin position="21"/>
        <end position="40"/>
    </location>
</feature>
<comment type="caution">
    <text evidence="2">The sequence shown here is derived from an EMBL/GenBank/DDBJ whole genome shotgun (WGS) entry which is preliminary data.</text>
</comment>
<keyword evidence="1" id="KW-0472">Membrane</keyword>